<accession>R9TQ54</accession>
<keyword evidence="1" id="KW-1133">Transmembrane helix</keyword>
<protein>
    <submittedName>
        <fullName evidence="2">Uncharacterized protein</fullName>
    </submittedName>
</protein>
<evidence type="ECO:0000313" key="2">
    <source>
        <dbReference type="EMBL" id="AGN33797.1"/>
    </source>
</evidence>
<name>R9TQ54_9CAUD</name>
<dbReference type="KEGG" id="vg:16045680"/>
<feature type="transmembrane region" description="Helical" evidence="1">
    <location>
        <begin position="43"/>
        <end position="62"/>
    </location>
</feature>
<keyword evidence="3" id="KW-1185">Reference proteome</keyword>
<feature type="transmembrane region" description="Helical" evidence="1">
    <location>
        <begin position="68"/>
        <end position="85"/>
    </location>
</feature>
<organism evidence="2 3">
    <name type="scientific">Halorubrum virus CGphi46</name>
    <dbReference type="NCBI Taxonomy" id="754066"/>
    <lineage>
        <taxon>Viruses</taxon>
        <taxon>Duplodnaviria</taxon>
        <taxon>Heunggongvirae</taxon>
        <taxon>Uroviricota</taxon>
        <taxon>Caudoviricetes</taxon>
        <taxon>Kirjokansivirales</taxon>
        <taxon>Graaviviridae</taxon>
        <taxon>Seejivirus</taxon>
        <taxon>Seejivirus salhabitans</taxon>
    </lineage>
</organism>
<keyword evidence="1" id="KW-0472">Membrane</keyword>
<dbReference type="Proteomes" id="UP000202528">
    <property type="component" value="Segment"/>
</dbReference>
<reference evidence="2 3" key="1">
    <citation type="submission" date="2010-09" db="EMBL/GenBank/DDBJ databases">
        <title>The Genome Sequence of Halorubrum phage CGphi46.</title>
        <authorList>
            <consortium name="The Broad Institute Genome Sequencing Platform"/>
            <person name="Henn M.R."/>
            <person name="Dillon J."/>
            <person name="Levin J."/>
            <person name="Malboeuf C."/>
            <person name="Casali M."/>
            <person name="Russ C."/>
            <person name="Lennon N."/>
            <person name="Chapman S.B."/>
            <person name="Erlich R."/>
            <person name="Young S.K."/>
            <person name="Yandava C."/>
            <person name="Zeng Q."/>
            <person name="Fitzgerald M.F."/>
            <person name="Alvarado L."/>
            <person name="Anderson S."/>
            <person name="Berlin A."/>
            <person name="Chen Z."/>
            <person name="Freedman E."/>
            <person name="Gellesch M."/>
            <person name="Goldberg J."/>
            <person name="Green L."/>
            <person name="Griggs A."/>
            <person name="Gujja S."/>
            <person name="Heilman E."/>
            <person name="Heiman D."/>
            <person name="Hollinger A."/>
            <person name="Howarth C."/>
            <person name="Larson L."/>
            <person name="Mehta T."/>
            <person name="Neiman D."/>
            <person name="Pearson M."/>
            <person name="Roberts A."/>
            <person name="Ryan E."/>
            <person name="Saif S."/>
            <person name="Shea T."/>
            <person name="Shenoy N."/>
            <person name="Sisk P."/>
            <person name="Stolte C."/>
            <person name="Sykes S."/>
            <person name="White J."/>
            <person name="Haas B."/>
            <person name="Nusbaum C."/>
            <person name="Birren B."/>
        </authorList>
    </citation>
    <scope>NUCLEOTIDE SEQUENCE [LARGE SCALE GENOMIC DNA]</scope>
    <source>
        <strain evidence="2 3">CGphi46</strain>
    </source>
</reference>
<evidence type="ECO:0000313" key="3">
    <source>
        <dbReference type="Proteomes" id="UP000202528"/>
    </source>
</evidence>
<dbReference type="EMBL" id="HQ332141">
    <property type="protein sequence ID" value="AGN33797.1"/>
    <property type="molecule type" value="Genomic_DNA"/>
</dbReference>
<dbReference type="OrthoDB" id="36139at10239"/>
<proteinExistence type="predicted"/>
<dbReference type="RefSeq" id="YP_008126544.1">
    <property type="nucleotide sequence ID" value="NC_021537.1"/>
</dbReference>
<sequence length="105" mass="11779">MTDTQHTRTEARPWYVRDKAVEEHKQAIRSDESDDPTMKRKLTILRSIIVNLGIIGLSGYGLMLGGDVTWITIFGLAVLAGYNGIEMSELAAFFQAYQEVEKGDE</sequence>
<gene>
    <name evidence="2" type="ORF">HALG_00009</name>
</gene>
<dbReference type="GeneID" id="16045680"/>
<evidence type="ECO:0000256" key="1">
    <source>
        <dbReference type="SAM" id="Phobius"/>
    </source>
</evidence>
<keyword evidence="1" id="KW-0812">Transmembrane</keyword>